<evidence type="ECO:0000256" key="1">
    <source>
        <dbReference type="ARBA" id="ARBA00023157"/>
    </source>
</evidence>
<name>A0ABS5ALS7_9PSEU</name>
<evidence type="ECO:0000313" key="4">
    <source>
        <dbReference type="EMBL" id="MBP2477509.1"/>
    </source>
</evidence>
<keyword evidence="5" id="KW-1185">Reference proteome</keyword>
<dbReference type="SMART" id="SM00020">
    <property type="entry name" value="Tryp_SPc"/>
    <property type="match status" value="1"/>
</dbReference>
<dbReference type="InterPro" id="IPR001314">
    <property type="entry name" value="Peptidase_S1A"/>
</dbReference>
<dbReference type="PANTHER" id="PTHR24253">
    <property type="entry name" value="TRANSMEMBRANE PROTEASE SERINE"/>
    <property type="match status" value="1"/>
</dbReference>
<proteinExistence type="predicted"/>
<dbReference type="SUPFAM" id="SSF50934">
    <property type="entry name" value="Tachylectin-2"/>
    <property type="match status" value="1"/>
</dbReference>
<feature type="domain" description="Peptidase S1" evidence="3">
    <location>
        <begin position="31"/>
        <end position="254"/>
    </location>
</feature>
<dbReference type="SUPFAM" id="SSF50494">
    <property type="entry name" value="Trypsin-like serine proteases"/>
    <property type="match status" value="1"/>
</dbReference>
<protein>
    <recommendedName>
        <fullName evidence="3">Peptidase S1 domain-containing protein</fullName>
    </recommendedName>
</protein>
<dbReference type="InterPro" id="IPR023294">
    <property type="entry name" value="Tachylectin2"/>
</dbReference>
<dbReference type="EMBL" id="JAGIOO010000001">
    <property type="protein sequence ID" value="MBP2477509.1"/>
    <property type="molecule type" value="Genomic_DNA"/>
</dbReference>
<gene>
    <name evidence="4" type="ORF">JOF53_006381</name>
</gene>
<feature type="signal peptide" evidence="2">
    <location>
        <begin position="1"/>
        <end position="30"/>
    </location>
</feature>
<dbReference type="InterPro" id="IPR043504">
    <property type="entry name" value="Peptidase_S1_PA_chymotrypsin"/>
</dbReference>
<accession>A0ABS5ALS7</accession>
<dbReference type="PROSITE" id="PS50240">
    <property type="entry name" value="TRYPSIN_DOM"/>
    <property type="match status" value="1"/>
</dbReference>
<feature type="chain" id="PRO_5046425450" description="Peptidase S1 domain-containing protein" evidence="2">
    <location>
        <begin position="31"/>
        <end position="517"/>
    </location>
</feature>
<evidence type="ECO:0000313" key="5">
    <source>
        <dbReference type="Proteomes" id="UP001519363"/>
    </source>
</evidence>
<evidence type="ECO:0000256" key="2">
    <source>
        <dbReference type="SAM" id="SignalP"/>
    </source>
</evidence>
<sequence length="517" mass="55237">MSSRLSHRAALTAGLLATAAVLTATLPAQALTGGSPVAQGKYGFTAKIDVGGAAGCSGVLVAPEWLLTASTCFAEPGEGHNIPGGAPRKPSTAIVNRADAGTQDGVLANIVHLIPRTDRNVVLAKLDKSVGVALPKIGVGAPRNGENLVLAGYGRTRTEWSPLKLQSGAFTVSTEPTATSFGVVGAGEETNRDNTTCKGDSGGPAFREVGGQVELVAIHGASWQFGCFDSAETRKGTVETRVDDLGPWIDSQLPFSSTACTKPTPVFAVRTNGDLHLYEHTGNLNGDFAWVNGGGEKIGQGWLGARTVAGPDGVVYAAVENGQLRRLRWDNAAKKWDTFDGGQYLVIDHGWERYSSAAYRNRITVDTLGHLYTIEPDGKLHWRDYDLATRTWQHRVLTGDWGQYDLIVGAGAGVLYARKPNGDLFRHVYHAGTDTFTQTAKPSGVGWQMFRTLFSGGGDTLYGPAVTSVGPELVWYRYLPYSDKWVESGRDIGKQVGTGWNTEFNLTAAPDACRLLR</sequence>
<dbReference type="RefSeq" id="WP_249044398.1">
    <property type="nucleotide sequence ID" value="NZ_JAGIOO010000001.1"/>
</dbReference>
<dbReference type="Pfam" id="PF00089">
    <property type="entry name" value="Trypsin"/>
    <property type="match status" value="1"/>
</dbReference>
<organism evidence="4 5">
    <name type="scientific">Crossiella equi</name>
    <dbReference type="NCBI Taxonomy" id="130796"/>
    <lineage>
        <taxon>Bacteria</taxon>
        <taxon>Bacillati</taxon>
        <taxon>Actinomycetota</taxon>
        <taxon>Actinomycetes</taxon>
        <taxon>Pseudonocardiales</taxon>
        <taxon>Pseudonocardiaceae</taxon>
        <taxon>Crossiella</taxon>
    </lineage>
</organism>
<reference evidence="4 5" key="1">
    <citation type="submission" date="2021-03" db="EMBL/GenBank/DDBJ databases">
        <title>Sequencing the genomes of 1000 actinobacteria strains.</title>
        <authorList>
            <person name="Klenk H.-P."/>
        </authorList>
    </citation>
    <scope>NUCLEOTIDE SEQUENCE [LARGE SCALE GENOMIC DNA]</scope>
    <source>
        <strain evidence="4 5">DSM 44580</strain>
    </source>
</reference>
<dbReference type="InterPro" id="IPR009003">
    <property type="entry name" value="Peptidase_S1_PA"/>
</dbReference>
<dbReference type="Pfam" id="PF14517">
    <property type="entry name" value="Tachylectin"/>
    <property type="match status" value="1"/>
</dbReference>
<dbReference type="InterPro" id="IPR001254">
    <property type="entry name" value="Trypsin_dom"/>
</dbReference>
<comment type="caution">
    <text evidence="4">The sequence shown here is derived from an EMBL/GenBank/DDBJ whole genome shotgun (WGS) entry which is preliminary data.</text>
</comment>
<dbReference type="PANTHER" id="PTHR24253:SF153">
    <property type="entry name" value="SERINE PROTEASE HEPSIN"/>
    <property type="match status" value="1"/>
</dbReference>
<dbReference type="PRINTS" id="PR00722">
    <property type="entry name" value="CHYMOTRYPSIN"/>
</dbReference>
<evidence type="ECO:0000259" key="3">
    <source>
        <dbReference type="PROSITE" id="PS50240"/>
    </source>
</evidence>
<dbReference type="InterPro" id="IPR036813">
    <property type="entry name" value="Tachylectin2_sf"/>
</dbReference>
<dbReference type="Gene3D" id="2.115.10.10">
    <property type="entry name" value="Tachylectin 2"/>
    <property type="match status" value="2"/>
</dbReference>
<keyword evidence="2" id="KW-0732">Signal</keyword>
<dbReference type="Gene3D" id="2.40.10.10">
    <property type="entry name" value="Trypsin-like serine proteases"/>
    <property type="match status" value="1"/>
</dbReference>
<dbReference type="PROSITE" id="PS51318">
    <property type="entry name" value="TAT"/>
    <property type="match status" value="1"/>
</dbReference>
<dbReference type="InterPro" id="IPR006311">
    <property type="entry name" value="TAT_signal"/>
</dbReference>
<keyword evidence="1" id="KW-1015">Disulfide bond</keyword>
<dbReference type="Proteomes" id="UP001519363">
    <property type="component" value="Unassembled WGS sequence"/>
</dbReference>